<accession>A0A926IM24</accession>
<dbReference type="InterPro" id="IPR001387">
    <property type="entry name" value="Cro/C1-type_HTH"/>
</dbReference>
<comment type="caution">
    <text evidence="6">The sequence shown here is derived from an EMBL/GenBank/DDBJ whole genome shotgun (WGS) entry which is preliminary data.</text>
</comment>
<name>A0A926IM24_9FIRM</name>
<dbReference type="PANTHER" id="PTHR34294">
    <property type="entry name" value="TRANSCRIPTIONAL REGULATOR-RELATED"/>
    <property type="match status" value="1"/>
</dbReference>
<proteinExistence type="inferred from homology"/>
<evidence type="ECO:0000256" key="3">
    <source>
        <dbReference type="ARBA" id="ARBA00023125"/>
    </source>
</evidence>
<keyword evidence="2" id="KW-0805">Transcription regulation</keyword>
<dbReference type="EMBL" id="JACRTK010000001">
    <property type="protein sequence ID" value="MBC8590146.1"/>
    <property type="molecule type" value="Genomic_DNA"/>
</dbReference>
<dbReference type="GO" id="GO:0006352">
    <property type="term" value="P:DNA-templated transcription initiation"/>
    <property type="evidence" value="ECO:0007669"/>
    <property type="project" value="InterPro"/>
</dbReference>
<dbReference type="GO" id="GO:0003700">
    <property type="term" value="F:DNA-binding transcription factor activity"/>
    <property type="evidence" value="ECO:0007669"/>
    <property type="project" value="InterPro"/>
</dbReference>
<evidence type="ECO:0000256" key="2">
    <source>
        <dbReference type="ARBA" id="ARBA00023015"/>
    </source>
</evidence>
<organism evidence="6 7">
    <name type="scientific">Wansuia hejianensis</name>
    <dbReference type="NCBI Taxonomy" id="2763667"/>
    <lineage>
        <taxon>Bacteria</taxon>
        <taxon>Bacillati</taxon>
        <taxon>Bacillota</taxon>
        <taxon>Clostridia</taxon>
        <taxon>Lachnospirales</taxon>
        <taxon>Lachnospiraceae</taxon>
        <taxon>Wansuia</taxon>
    </lineage>
</organism>
<dbReference type="PANTHER" id="PTHR34294:SF1">
    <property type="entry name" value="TRANSCRIPTIONAL REGULATOR LSRR"/>
    <property type="match status" value="1"/>
</dbReference>
<dbReference type="Pfam" id="PF04545">
    <property type="entry name" value="Sigma70_r4"/>
    <property type="match status" value="1"/>
</dbReference>
<dbReference type="InterPro" id="IPR013324">
    <property type="entry name" value="RNA_pol_sigma_r3/r4-like"/>
</dbReference>
<dbReference type="Pfam" id="PF04198">
    <property type="entry name" value="Sugar-bind"/>
    <property type="match status" value="1"/>
</dbReference>
<keyword evidence="7" id="KW-1185">Reference proteome</keyword>
<evidence type="ECO:0000259" key="5">
    <source>
        <dbReference type="PROSITE" id="PS50943"/>
    </source>
</evidence>
<comment type="similarity">
    <text evidence="1">Belongs to the SorC transcriptional regulatory family.</text>
</comment>
<evidence type="ECO:0000313" key="7">
    <source>
        <dbReference type="Proteomes" id="UP000601522"/>
    </source>
</evidence>
<dbReference type="AlphaFoldDB" id="A0A926IM24"/>
<evidence type="ECO:0000256" key="4">
    <source>
        <dbReference type="ARBA" id="ARBA00023163"/>
    </source>
</evidence>
<dbReference type="InterPro" id="IPR036388">
    <property type="entry name" value="WH-like_DNA-bd_sf"/>
</dbReference>
<feature type="domain" description="HTH cro/C1-type" evidence="5">
    <location>
        <begin position="18"/>
        <end position="40"/>
    </location>
</feature>
<keyword evidence="3" id="KW-0238">DNA-binding</keyword>
<dbReference type="SUPFAM" id="SSF88659">
    <property type="entry name" value="Sigma3 and sigma4 domains of RNA polymerase sigma factors"/>
    <property type="match status" value="1"/>
</dbReference>
<dbReference type="Proteomes" id="UP000601522">
    <property type="component" value="Unassembled WGS sequence"/>
</dbReference>
<dbReference type="InterPro" id="IPR007630">
    <property type="entry name" value="RNA_pol_sigma70_r4"/>
</dbReference>
<dbReference type="InterPro" id="IPR051054">
    <property type="entry name" value="SorC_transcr_regulators"/>
</dbReference>
<dbReference type="InterPro" id="IPR007324">
    <property type="entry name" value="Sugar-bd_dom_put"/>
</dbReference>
<sequence length="311" mass="34655">MSNYKNKEMVKIAYYYYRKGLTQAEIAKKMGMSRQRVNRILKRAIEENIVKISIVDIDKYNVELENKLEDKFGLTQAVVISPMDEKSTISSLGIAGAEYLEDSLSKGDCVGVTWGKTLSEVAKRLSYNQSLNISAVQLIGGMNIAYSDLKADEITREIARKLGGEAHILYAPAIVENKEIKDAIMSDNQLKETFSNMEKCNVIIVGIGELKEETTLYKESYLNQQYKEHLLSKGCVGDIGFRWYDKDGNPVDHDYNDRTIGYDILNKKNKALTIGIAGGENKHEAILGALKGGYIDVLITDADTAEALALS</sequence>
<dbReference type="InterPro" id="IPR037171">
    <property type="entry name" value="NagB/RpiA_transferase-like"/>
</dbReference>
<evidence type="ECO:0000313" key="6">
    <source>
        <dbReference type="EMBL" id="MBC8590146.1"/>
    </source>
</evidence>
<protein>
    <submittedName>
        <fullName evidence="6">Sugar-binding transcriptional regulator</fullName>
    </submittedName>
</protein>
<dbReference type="GO" id="GO:0003677">
    <property type="term" value="F:DNA binding"/>
    <property type="evidence" value="ECO:0007669"/>
    <property type="project" value="UniProtKB-KW"/>
</dbReference>
<reference evidence="6 7" key="1">
    <citation type="submission" date="2020-08" db="EMBL/GenBank/DDBJ databases">
        <title>Genome public.</title>
        <authorList>
            <person name="Liu C."/>
            <person name="Sun Q."/>
        </authorList>
    </citation>
    <scope>NUCLEOTIDE SEQUENCE [LARGE SCALE GENOMIC DNA]</scope>
    <source>
        <strain evidence="6 7">NSJ-26</strain>
    </source>
</reference>
<gene>
    <name evidence="6" type="ORF">H8689_03200</name>
</gene>
<keyword evidence="4" id="KW-0804">Transcription</keyword>
<dbReference type="RefSeq" id="WP_249322972.1">
    <property type="nucleotide sequence ID" value="NZ_JACRTK010000001.1"/>
</dbReference>
<dbReference type="PROSITE" id="PS50943">
    <property type="entry name" value="HTH_CROC1"/>
    <property type="match status" value="1"/>
</dbReference>
<dbReference type="Gene3D" id="3.40.50.1360">
    <property type="match status" value="1"/>
</dbReference>
<evidence type="ECO:0000256" key="1">
    <source>
        <dbReference type="ARBA" id="ARBA00010466"/>
    </source>
</evidence>
<dbReference type="Gene3D" id="1.10.10.10">
    <property type="entry name" value="Winged helix-like DNA-binding domain superfamily/Winged helix DNA-binding domain"/>
    <property type="match status" value="1"/>
</dbReference>
<dbReference type="SUPFAM" id="SSF100950">
    <property type="entry name" value="NagB/RpiA/CoA transferase-like"/>
    <property type="match status" value="1"/>
</dbReference>
<dbReference type="GO" id="GO:0030246">
    <property type="term" value="F:carbohydrate binding"/>
    <property type="evidence" value="ECO:0007669"/>
    <property type="project" value="InterPro"/>
</dbReference>